<proteinExistence type="predicted"/>
<dbReference type="Pfam" id="PF00067">
    <property type="entry name" value="p450"/>
    <property type="match status" value="1"/>
</dbReference>
<dbReference type="GO" id="GO:0005506">
    <property type="term" value="F:iron ion binding"/>
    <property type="evidence" value="ECO:0007669"/>
    <property type="project" value="InterPro"/>
</dbReference>
<accession>A0A1Q8RC31</accession>
<dbReference type="GO" id="GO:0020037">
    <property type="term" value="F:heme binding"/>
    <property type="evidence" value="ECO:0007669"/>
    <property type="project" value="InterPro"/>
</dbReference>
<dbReference type="AlphaFoldDB" id="A0A1Q8RC31"/>
<dbReference type="GO" id="GO:0004497">
    <property type="term" value="F:monooxygenase activity"/>
    <property type="evidence" value="ECO:0007669"/>
    <property type="project" value="InterPro"/>
</dbReference>
<evidence type="ECO:0000313" key="2">
    <source>
        <dbReference type="Proteomes" id="UP000186583"/>
    </source>
</evidence>
<dbReference type="InterPro" id="IPR001128">
    <property type="entry name" value="Cyt_P450"/>
</dbReference>
<organism evidence="1 2">
    <name type="scientific">Colletotrichum chlorophyti</name>
    <dbReference type="NCBI Taxonomy" id="708187"/>
    <lineage>
        <taxon>Eukaryota</taxon>
        <taxon>Fungi</taxon>
        <taxon>Dikarya</taxon>
        <taxon>Ascomycota</taxon>
        <taxon>Pezizomycotina</taxon>
        <taxon>Sordariomycetes</taxon>
        <taxon>Hypocreomycetidae</taxon>
        <taxon>Glomerellales</taxon>
        <taxon>Glomerellaceae</taxon>
        <taxon>Colletotrichum</taxon>
    </lineage>
</organism>
<dbReference type="Proteomes" id="UP000186583">
    <property type="component" value="Unassembled WGS sequence"/>
</dbReference>
<dbReference type="STRING" id="708187.A0A1Q8RC31"/>
<keyword evidence="2" id="KW-1185">Reference proteome</keyword>
<dbReference type="SUPFAM" id="SSF48264">
    <property type="entry name" value="Cytochrome P450"/>
    <property type="match status" value="1"/>
</dbReference>
<dbReference type="GO" id="GO:0016705">
    <property type="term" value="F:oxidoreductase activity, acting on paired donors, with incorporation or reduction of molecular oxygen"/>
    <property type="evidence" value="ECO:0007669"/>
    <property type="project" value="InterPro"/>
</dbReference>
<dbReference type="EMBL" id="MPGH01000237">
    <property type="protein sequence ID" value="OLN81940.1"/>
    <property type="molecule type" value="Genomic_DNA"/>
</dbReference>
<protein>
    <submittedName>
        <fullName evidence="1">Uncharacterized protein</fullName>
    </submittedName>
</protein>
<gene>
    <name evidence="1" type="ORF">CCHL11_08627</name>
</gene>
<evidence type="ECO:0000313" key="1">
    <source>
        <dbReference type="EMBL" id="OLN81940.1"/>
    </source>
</evidence>
<dbReference type="InterPro" id="IPR036396">
    <property type="entry name" value="Cyt_P450_sf"/>
</dbReference>
<dbReference type="Gene3D" id="1.10.630.10">
    <property type="entry name" value="Cytochrome P450"/>
    <property type="match status" value="1"/>
</dbReference>
<sequence length="136" mass="15776">MRFVPAFLARWKSEAADLSLELRKTMYDMLNGANIQHATTATGTGSTSNDFVHGGHAFAPCWSVAFPRILSREDTYLGFKFAKDTNFFINTWGVHMDKEWYDRPEDFRTERYMDKQWGVRPSMVTAVEIEKRRPIS</sequence>
<comment type="caution">
    <text evidence="1">The sequence shown here is derived from an EMBL/GenBank/DDBJ whole genome shotgun (WGS) entry which is preliminary data.</text>
</comment>
<dbReference type="OrthoDB" id="1103324at2759"/>
<reference evidence="1 2" key="1">
    <citation type="submission" date="2016-11" db="EMBL/GenBank/DDBJ databases">
        <title>Draft Genome Assembly of Colletotrichum chlorophyti a pathogen of herbaceous plants.</title>
        <authorList>
            <person name="Gan P."/>
            <person name="Narusaka M."/>
            <person name="Tsushima A."/>
            <person name="Narusaka Y."/>
            <person name="Takano Y."/>
            <person name="Shirasu K."/>
        </authorList>
    </citation>
    <scope>NUCLEOTIDE SEQUENCE [LARGE SCALE GENOMIC DNA]</scope>
    <source>
        <strain evidence="1 2">NTL11</strain>
    </source>
</reference>
<name>A0A1Q8RC31_9PEZI</name>